<gene>
    <name evidence="1" type="ORF">E5331_14780</name>
</gene>
<organism evidence="1 2">
    <name type="scientific">Lepagella muris</name>
    <dbReference type="NCBI Taxonomy" id="3032870"/>
    <lineage>
        <taxon>Bacteria</taxon>
        <taxon>Pseudomonadati</taxon>
        <taxon>Bacteroidota</taxon>
        <taxon>Bacteroidia</taxon>
        <taxon>Bacteroidales</taxon>
        <taxon>Muribaculaceae</taxon>
        <taxon>Lepagella</taxon>
    </lineage>
</organism>
<accession>A0AC61REG4</accession>
<name>A0AC61REG4_9BACT</name>
<comment type="caution">
    <text evidence="1">The sequence shown here is derived from an EMBL/GenBank/DDBJ whole genome shotgun (WGS) entry which is preliminary data.</text>
</comment>
<protein>
    <submittedName>
        <fullName evidence="1">Uncharacterized protein</fullName>
    </submittedName>
</protein>
<dbReference type="Proteomes" id="UP000306319">
    <property type="component" value="Unassembled WGS sequence"/>
</dbReference>
<sequence>MNGFLTFPIFIAMLLSTSIAHASDDTTYVVSVTQSPDSDSDSDSDPEHVDDGPVRHRLPSKPGVCIITHESVDISSISSEEIYLYDVYDTNGGCIASFTSEQDFTKFLYETTGTIEIRLRIKGYVIHGYLDL</sequence>
<evidence type="ECO:0000313" key="2">
    <source>
        <dbReference type="Proteomes" id="UP000306319"/>
    </source>
</evidence>
<evidence type="ECO:0000313" key="1">
    <source>
        <dbReference type="EMBL" id="TGY77330.1"/>
    </source>
</evidence>
<reference evidence="1" key="1">
    <citation type="submission" date="2019-04" db="EMBL/GenBank/DDBJ databases">
        <title>Microbes associate with the intestines of laboratory mice.</title>
        <authorList>
            <person name="Navarre W."/>
            <person name="Wong E."/>
            <person name="Huang K."/>
            <person name="Tropini C."/>
            <person name="Ng K."/>
            <person name="Yu B."/>
        </authorList>
    </citation>
    <scope>NUCLEOTIDE SEQUENCE</scope>
    <source>
        <strain evidence="1">NM04_E33</strain>
    </source>
</reference>
<proteinExistence type="predicted"/>
<dbReference type="EMBL" id="SRYB01000026">
    <property type="protein sequence ID" value="TGY77330.1"/>
    <property type="molecule type" value="Genomic_DNA"/>
</dbReference>
<keyword evidence="2" id="KW-1185">Reference proteome</keyword>